<comment type="caution">
    <text evidence="2">The sequence shown here is derived from an EMBL/GenBank/DDBJ whole genome shotgun (WGS) entry which is preliminary data.</text>
</comment>
<evidence type="ECO:0000313" key="2">
    <source>
        <dbReference type="EMBL" id="EFC05211.1"/>
    </source>
</evidence>
<proteinExistence type="predicted"/>
<dbReference type="RefSeq" id="WP_006627605.1">
    <property type="nucleotide sequence ID" value="NZ_ADFR01000016.1"/>
</dbReference>
<dbReference type="STRING" id="679192.HMPREF9013_0494"/>
<dbReference type="EMBL" id="ADFR01000016">
    <property type="protein sequence ID" value="EFC05211.1"/>
    <property type="molecule type" value="Genomic_DNA"/>
</dbReference>
<dbReference type="Proteomes" id="UP000005017">
    <property type="component" value="Unassembled WGS sequence"/>
</dbReference>
<protein>
    <submittedName>
        <fullName evidence="2">Uncharacterized protein</fullName>
    </submittedName>
</protein>
<feature type="coiled-coil region" evidence="1">
    <location>
        <begin position="5"/>
        <end position="79"/>
    </location>
</feature>
<accession>D2MQE2</accession>
<name>D2MQE2_9FIRM</name>
<sequence>MTNKNENYDDSFENIEKTVEDLKKKLQKLEEEEVESVMEEAPKEDSFVDELKQSTKDLKEEAINQVEDLGEKIEDHDQTQKVLSYVKEHARKSQQRLSNDQKEVQSCERWENLSLKVKEGKEQFEKTILPKVQEGVQLAVDKTKEFIQSDFVQDGIAKAKETGEMIWHKVQDKMNEKK</sequence>
<organism evidence="2 3">
    <name type="scientific">Bulleidia extructa W1219</name>
    <dbReference type="NCBI Taxonomy" id="679192"/>
    <lineage>
        <taxon>Bacteria</taxon>
        <taxon>Bacillati</taxon>
        <taxon>Bacillota</taxon>
        <taxon>Erysipelotrichia</taxon>
        <taxon>Erysipelotrichales</taxon>
        <taxon>Erysipelotrichaceae</taxon>
        <taxon>Bulleidia</taxon>
    </lineage>
</organism>
<evidence type="ECO:0000313" key="3">
    <source>
        <dbReference type="Proteomes" id="UP000005017"/>
    </source>
</evidence>
<evidence type="ECO:0000256" key="1">
    <source>
        <dbReference type="SAM" id="Coils"/>
    </source>
</evidence>
<keyword evidence="1" id="KW-0175">Coiled coil</keyword>
<keyword evidence="3" id="KW-1185">Reference proteome</keyword>
<reference evidence="3" key="1">
    <citation type="submission" date="2009-12" db="EMBL/GenBank/DDBJ databases">
        <title>Sequence of Clostridiales genomosp. BVAB3 str. UPII9-5.</title>
        <authorList>
            <person name="Madupu R."/>
            <person name="Durkin A.S."/>
            <person name="Torralba M."/>
            <person name="Methe B."/>
            <person name="Sutton G.G."/>
            <person name="Strausberg R.L."/>
            <person name="Nelson K.E."/>
        </authorList>
    </citation>
    <scope>NUCLEOTIDE SEQUENCE [LARGE SCALE GENOMIC DNA]</scope>
    <source>
        <strain evidence="3">W1219</strain>
    </source>
</reference>
<dbReference type="AlphaFoldDB" id="D2MQE2"/>
<gene>
    <name evidence="2" type="ORF">HMPREF9013_0494</name>
</gene>